<reference evidence="2 3" key="1">
    <citation type="submission" date="2023-12" db="EMBL/GenBank/DDBJ databases">
        <title>A high-quality genome assembly for Dillenia turbinata (Dilleniales).</title>
        <authorList>
            <person name="Chanderbali A."/>
        </authorList>
    </citation>
    <scope>NUCLEOTIDE SEQUENCE [LARGE SCALE GENOMIC DNA]</scope>
    <source>
        <strain evidence="2">LSX21</strain>
        <tissue evidence="2">Leaf</tissue>
    </source>
</reference>
<accession>A0AAN8UCD7</accession>
<dbReference type="PANTHER" id="PTHR32278">
    <property type="entry name" value="F-BOX DOMAIN-CONTAINING PROTEIN"/>
    <property type="match status" value="1"/>
</dbReference>
<dbReference type="Pfam" id="PF14299">
    <property type="entry name" value="PP2"/>
    <property type="match status" value="1"/>
</dbReference>
<evidence type="ECO:0000259" key="1">
    <source>
        <dbReference type="PROSITE" id="PS50181"/>
    </source>
</evidence>
<dbReference type="SMART" id="SM00256">
    <property type="entry name" value="FBOX"/>
    <property type="match status" value="1"/>
</dbReference>
<evidence type="ECO:0000313" key="3">
    <source>
        <dbReference type="Proteomes" id="UP001370490"/>
    </source>
</evidence>
<dbReference type="EMBL" id="JBAMMX010000026">
    <property type="protein sequence ID" value="KAK6914258.1"/>
    <property type="molecule type" value="Genomic_DNA"/>
</dbReference>
<dbReference type="InterPro" id="IPR036047">
    <property type="entry name" value="F-box-like_dom_sf"/>
</dbReference>
<dbReference type="PANTHER" id="PTHR32278:SF135">
    <property type="entry name" value="F-BOX PROTEIN PP2-B12"/>
    <property type="match status" value="1"/>
</dbReference>
<dbReference type="AlphaFoldDB" id="A0AAN8UCD7"/>
<proteinExistence type="predicted"/>
<evidence type="ECO:0000313" key="2">
    <source>
        <dbReference type="EMBL" id="KAK6914258.1"/>
    </source>
</evidence>
<sequence>MGSRLSELPEECISKILSFTTAADACKACVLSRGFRSAADLDSTWEKFLPPDYEEMIAASPTSIPHGFKKELYFLLYRWSGKKCYMLGASELNIAWGDNPTFWSWYPIPDSRFAEVAELHFVWRLDINGRIETRILSPATNYAAYLVYKTATNSWGFDSIAVNVWVRPVDEIGHYESANEIEANADRVFLVQRRQGQGHRGGGRWRLLRQREDGWMEAEMGEFYNDGQGNNGNYIEMRCREVGDDDDKSGLIVLGMELRPKARLS</sequence>
<dbReference type="SUPFAM" id="SSF81383">
    <property type="entry name" value="F-box domain"/>
    <property type="match status" value="1"/>
</dbReference>
<comment type="caution">
    <text evidence="2">The sequence shown here is derived from an EMBL/GenBank/DDBJ whole genome shotgun (WGS) entry which is preliminary data.</text>
</comment>
<dbReference type="InterPro" id="IPR025886">
    <property type="entry name" value="PP2-like"/>
</dbReference>
<organism evidence="2 3">
    <name type="scientific">Dillenia turbinata</name>
    <dbReference type="NCBI Taxonomy" id="194707"/>
    <lineage>
        <taxon>Eukaryota</taxon>
        <taxon>Viridiplantae</taxon>
        <taxon>Streptophyta</taxon>
        <taxon>Embryophyta</taxon>
        <taxon>Tracheophyta</taxon>
        <taxon>Spermatophyta</taxon>
        <taxon>Magnoliopsida</taxon>
        <taxon>eudicotyledons</taxon>
        <taxon>Gunneridae</taxon>
        <taxon>Pentapetalae</taxon>
        <taxon>Dilleniales</taxon>
        <taxon>Dilleniaceae</taxon>
        <taxon>Dillenia</taxon>
    </lineage>
</organism>
<dbReference type="PROSITE" id="PS50181">
    <property type="entry name" value="FBOX"/>
    <property type="match status" value="1"/>
</dbReference>
<dbReference type="Gene3D" id="1.20.1280.50">
    <property type="match status" value="1"/>
</dbReference>
<gene>
    <name evidence="2" type="ORF">RJ641_021579</name>
</gene>
<keyword evidence="3" id="KW-1185">Reference proteome</keyword>
<dbReference type="InterPro" id="IPR001810">
    <property type="entry name" value="F-box_dom"/>
</dbReference>
<feature type="domain" description="F-box" evidence="1">
    <location>
        <begin position="2"/>
        <end position="48"/>
    </location>
</feature>
<protein>
    <submittedName>
        <fullName evidence="2">Phloem protein 2-like</fullName>
    </submittedName>
</protein>
<dbReference type="Pfam" id="PF00646">
    <property type="entry name" value="F-box"/>
    <property type="match status" value="1"/>
</dbReference>
<dbReference type="CDD" id="cd22162">
    <property type="entry name" value="F-box_AtSKIP3-like"/>
    <property type="match status" value="1"/>
</dbReference>
<name>A0AAN8UCD7_9MAGN</name>
<dbReference type="Proteomes" id="UP001370490">
    <property type="component" value="Unassembled WGS sequence"/>
</dbReference>